<proteinExistence type="predicted"/>
<dbReference type="EMBL" id="PFNJ01000085">
    <property type="protein sequence ID" value="PIZ42083.1"/>
    <property type="molecule type" value="Genomic_DNA"/>
</dbReference>
<gene>
    <name evidence="1" type="ORF">COY34_03535</name>
</gene>
<accession>A0A2M7TAR1</accession>
<sequence>AAIGYASGQTGPSNGLIISGNVGIGTTGPGARLQINPTVTATTDARMFQSGIVYNGATAMADWYGGYIAAPTGTGTITNILNKLGFAKNVVEYSPNNNILSCKLELFGYKYAFVTEANAGNVGIGTTSPSQALEVNGGIRQNTTTTKPTCDATTRGTTWFTQGTAGVKDSYEICAKDVGDAYSWRTIY</sequence>
<organism evidence="1 2">
    <name type="scientific">candidate division WWE3 bacterium CG_4_10_14_0_2_um_filter_42_8</name>
    <dbReference type="NCBI Taxonomy" id="1975074"/>
    <lineage>
        <taxon>Bacteria</taxon>
        <taxon>Katanobacteria</taxon>
    </lineage>
</organism>
<comment type="caution">
    <text evidence="1">The sequence shown here is derived from an EMBL/GenBank/DDBJ whole genome shotgun (WGS) entry which is preliminary data.</text>
</comment>
<dbReference type="AlphaFoldDB" id="A0A2M7TAR1"/>
<evidence type="ECO:0000313" key="2">
    <source>
        <dbReference type="Proteomes" id="UP000230970"/>
    </source>
</evidence>
<name>A0A2M7TAR1_UNCKA</name>
<dbReference type="Proteomes" id="UP000230970">
    <property type="component" value="Unassembled WGS sequence"/>
</dbReference>
<protein>
    <submittedName>
        <fullName evidence="1">Uncharacterized protein</fullName>
    </submittedName>
</protein>
<feature type="non-terminal residue" evidence="1">
    <location>
        <position position="1"/>
    </location>
</feature>
<evidence type="ECO:0000313" key="1">
    <source>
        <dbReference type="EMBL" id="PIZ42083.1"/>
    </source>
</evidence>
<reference evidence="2" key="1">
    <citation type="submission" date="2017-09" db="EMBL/GenBank/DDBJ databases">
        <title>Depth-based differentiation of microbial function through sediment-hosted aquifers and enrichment of novel symbionts in the deep terrestrial subsurface.</title>
        <authorList>
            <person name="Probst A.J."/>
            <person name="Ladd B."/>
            <person name="Jarett J.K."/>
            <person name="Geller-Mcgrath D.E."/>
            <person name="Sieber C.M.K."/>
            <person name="Emerson J.B."/>
            <person name="Anantharaman K."/>
            <person name="Thomas B.C."/>
            <person name="Malmstrom R."/>
            <person name="Stieglmeier M."/>
            <person name="Klingl A."/>
            <person name="Woyke T."/>
            <person name="Ryan C.M."/>
            <person name="Banfield J.F."/>
        </authorList>
    </citation>
    <scope>NUCLEOTIDE SEQUENCE [LARGE SCALE GENOMIC DNA]</scope>
</reference>